<organism evidence="1 2">
    <name type="scientific">Candidatus Gottesmanbacteria bacterium GW2011_GWA2_43_14</name>
    <dbReference type="NCBI Taxonomy" id="1618443"/>
    <lineage>
        <taxon>Bacteria</taxon>
        <taxon>Candidatus Gottesmaniibacteriota</taxon>
    </lineage>
</organism>
<name>A0A0G1DCY5_9BACT</name>
<dbReference type="EMBL" id="LCFP01000016">
    <property type="protein sequence ID" value="KKS95569.1"/>
    <property type="molecule type" value="Genomic_DNA"/>
</dbReference>
<proteinExistence type="predicted"/>
<dbReference type="InterPro" id="IPR036439">
    <property type="entry name" value="Dockerin_dom_sf"/>
</dbReference>
<dbReference type="SUPFAM" id="SSF51126">
    <property type="entry name" value="Pectin lyase-like"/>
    <property type="match status" value="1"/>
</dbReference>
<dbReference type="STRING" id="1618443.UV73_C0016G0015"/>
<sequence>MGRIWSVLILFILFFLSPVFVQAINGDANLDGRVDGLDYVIWLDNYNQTVTSGQRLGDFDGSGHVDGIDYVIWRNNYLVSPTGSLSPSPANQVSCLDRPGPLLTLNGLQKERFNTKYDHLAAGTRVDARTAVWTAQWPVQDSFNYPVLVGGPGICFSGGTITGSYPEQITSDPHTTWDYMHSTSAMTFYSADPVVENTTITNYGDAINFSSSAENFHVRGVHLENIRDDCIQDDYLYGGLIEDSLLNGCYTGISSRTYDGQDPMPGDSGNNIITIKNSLIRLKPVFGVYKNKGLIPGHGEFFKWDSSGIAPRISLHNNIFRADQPANSSGMGLPEGKLAGCSNNIMVWLGTGGYPDPLPSTFNGQPCFTVTTDISVWNNAITGWLSRH</sequence>
<reference evidence="1 2" key="1">
    <citation type="journal article" date="2015" name="Nature">
        <title>rRNA introns, odd ribosomes, and small enigmatic genomes across a large radiation of phyla.</title>
        <authorList>
            <person name="Brown C.T."/>
            <person name="Hug L.A."/>
            <person name="Thomas B.C."/>
            <person name="Sharon I."/>
            <person name="Castelle C.J."/>
            <person name="Singh A."/>
            <person name="Wilkins M.J."/>
            <person name="Williams K.H."/>
            <person name="Banfield J.F."/>
        </authorList>
    </citation>
    <scope>NUCLEOTIDE SEQUENCE [LARGE SCALE GENOMIC DNA]</scope>
</reference>
<protein>
    <recommendedName>
        <fullName evidence="3">Pectate lyase C</fullName>
    </recommendedName>
</protein>
<comment type="caution">
    <text evidence="1">The sequence shown here is derived from an EMBL/GenBank/DDBJ whole genome shotgun (WGS) entry which is preliminary data.</text>
</comment>
<dbReference type="InterPro" id="IPR011050">
    <property type="entry name" value="Pectin_lyase_fold/virulence"/>
</dbReference>
<dbReference type="SUPFAM" id="SSF63446">
    <property type="entry name" value="Type I dockerin domain"/>
    <property type="match status" value="1"/>
</dbReference>
<dbReference type="AlphaFoldDB" id="A0A0G1DCY5"/>
<evidence type="ECO:0000313" key="2">
    <source>
        <dbReference type="Proteomes" id="UP000034894"/>
    </source>
</evidence>
<evidence type="ECO:0000313" key="1">
    <source>
        <dbReference type="EMBL" id="KKS95569.1"/>
    </source>
</evidence>
<dbReference type="GO" id="GO:0000272">
    <property type="term" value="P:polysaccharide catabolic process"/>
    <property type="evidence" value="ECO:0007669"/>
    <property type="project" value="InterPro"/>
</dbReference>
<dbReference type="InterPro" id="IPR012334">
    <property type="entry name" value="Pectin_lyas_fold"/>
</dbReference>
<dbReference type="Gene3D" id="2.160.20.10">
    <property type="entry name" value="Single-stranded right-handed beta-helix, Pectin lyase-like"/>
    <property type="match status" value="1"/>
</dbReference>
<dbReference type="Proteomes" id="UP000034894">
    <property type="component" value="Unassembled WGS sequence"/>
</dbReference>
<accession>A0A0G1DCY5</accession>
<evidence type="ECO:0008006" key="3">
    <source>
        <dbReference type="Google" id="ProtNLM"/>
    </source>
</evidence>
<dbReference type="Gene3D" id="1.10.1330.10">
    <property type="entry name" value="Dockerin domain"/>
    <property type="match status" value="1"/>
</dbReference>
<gene>
    <name evidence="1" type="ORF">UV73_C0016G0015</name>
</gene>